<sequence length="155" mass="17696">MDHSQRPRPRNALGLRPRSQSPSCGSQNQASDRRSGPQMRGSGPRIPSSAEEEEKQGLTTGFATHYRVFRDGWPIVPVSAALWWCSFNEQDRSPFCHQLLPDHLPRARASRRKISVLLRIRPRHLRAPPLHLMSLLRSCKMMYVLFDVHAKLIGP</sequence>
<dbReference type="Proteomes" id="UP000799766">
    <property type="component" value="Unassembled WGS sequence"/>
</dbReference>
<accession>A0A6A6P5Y8</accession>
<organism evidence="2 3">
    <name type="scientific">Lineolata rhizophorae</name>
    <dbReference type="NCBI Taxonomy" id="578093"/>
    <lineage>
        <taxon>Eukaryota</taxon>
        <taxon>Fungi</taxon>
        <taxon>Dikarya</taxon>
        <taxon>Ascomycota</taxon>
        <taxon>Pezizomycotina</taxon>
        <taxon>Dothideomycetes</taxon>
        <taxon>Dothideomycetes incertae sedis</taxon>
        <taxon>Lineolatales</taxon>
        <taxon>Lineolataceae</taxon>
        <taxon>Lineolata</taxon>
    </lineage>
</organism>
<evidence type="ECO:0000313" key="3">
    <source>
        <dbReference type="Proteomes" id="UP000799766"/>
    </source>
</evidence>
<evidence type="ECO:0000313" key="2">
    <source>
        <dbReference type="EMBL" id="KAF2459415.1"/>
    </source>
</evidence>
<proteinExistence type="predicted"/>
<name>A0A6A6P5Y8_9PEZI</name>
<reference evidence="2" key="1">
    <citation type="journal article" date="2020" name="Stud. Mycol.">
        <title>101 Dothideomycetes genomes: a test case for predicting lifestyles and emergence of pathogens.</title>
        <authorList>
            <person name="Haridas S."/>
            <person name="Albert R."/>
            <person name="Binder M."/>
            <person name="Bloem J."/>
            <person name="Labutti K."/>
            <person name="Salamov A."/>
            <person name="Andreopoulos B."/>
            <person name="Baker S."/>
            <person name="Barry K."/>
            <person name="Bills G."/>
            <person name="Bluhm B."/>
            <person name="Cannon C."/>
            <person name="Castanera R."/>
            <person name="Culley D."/>
            <person name="Daum C."/>
            <person name="Ezra D."/>
            <person name="Gonzalez J."/>
            <person name="Henrissat B."/>
            <person name="Kuo A."/>
            <person name="Liang C."/>
            <person name="Lipzen A."/>
            <person name="Lutzoni F."/>
            <person name="Magnuson J."/>
            <person name="Mondo S."/>
            <person name="Nolan M."/>
            <person name="Ohm R."/>
            <person name="Pangilinan J."/>
            <person name="Park H.-J."/>
            <person name="Ramirez L."/>
            <person name="Alfaro M."/>
            <person name="Sun H."/>
            <person name="Tritt A."/>
            <person name="Yoshinaga Y."/>
            <person name="Zwiers L.-H."/>
            <person name="Turgeon B."/>
            <person name="Goodwin S."/>
            <person name="Spatafora J."/>
            <person name="Crous P."/>
            <person name="Grigoriev I."/>
        </authorList>
    </citation>
    <scope>NUCLEOTIDE SEQUENCE</scope>
    <source>
        <strain evidence="2">ATCC 16933</strain>
    </source>
</reference>
<feature type="compositionally biased region" description="Polar residues" evidence="1">
    <location>
        <begin position="18"/>
        <end position="30"/>
    </location>
</feature>
<dbReference type="AlphaFoldDB" id="A0A6A6P5Y8"/>
<feature type="region of interest" description="Disordered" evidence="1">
    <location>
        <begin position="1"/>
        <end position="57"/>
    </location>
</feature>
<evidence type="ECO:0000256" key="1">
    <source>
        <dbReference type="SAM" id="MobiDB-lite"/>
    </source>
</evidence>
<dbReference type="EMBL" id="MU001675">
    <property type="protein sequence ID" value="KAF2459415.1"/>
    <property type="molecule type" value="Genomic_DNA"/>
</dbReference>
<protein>
    <submittedName>
        <fullName evidence="2">Uncharacterized protein</fullName>
    </submittedName>
</protein>
<gene>
    <name evidence="2" type="ORF">BDY21DRAFT_338194</name>
</gene>
<keyword evidence="3" id="KW-1185">Reference proteome</keyword>